<dbReference type="InterPro" id="IPR001387">
    <property type="entry name" value="Cro/C1-type_HTH"/>
</dbReference>
<comment type="caution">
    <text evidence="3">The sequence shown here is derived from an EMBL/GenBank/DDBJ whole genome shotgun (WGS) entry which is preliminary data.</text>
</comment>
<evidence type="ECO:0000313" key="3">
    <source>
        <dbReference type="EMBL" id="PTB18256.1"/>
    </source>
</evidence>
<feature type="domain" description="HTH cro/C1-type" evidence="2">
    <location>
        <begin position="22"/>
        <end position="76"/>
    </location>
</feature>
<dbReference type="Pfam" id="PF01381">
    <property type="entry name" value="HTH_3"/>
    <property type="match status" value="1"/>
</dbReference>
<dbReference type="SMART" id="SM00530">
    <property type="entry name" value="HTH_XRE"/>
    <property type="match status" value="1"/>
</dbReference>
<dbReference type="GO" id="GO:0003700">
    <property type="term" value="F:DNA-binding transcription factor activity"/>
    <property type="evidence" value="ECO:0007669"/>
    <property type="project" value="TreeGrafter"/>
</dbReference>
<keyword evidence="1" id="KW-0238">DNA-binding</keyword>
<dbReference type="PROSITE" id="PS50943">
    <property type="entry name" value="HTH_CROC1"/>
    <property type="match status" value="1"/>
</dbReference>
<evidence type="ECO:0000256" key="1">
    <source>
        <dbReference type="ARBA" id="ARBA00023125"/>
    </source>
</evidence>
<organism evidence="3 4">
    <name type="scientific">Trinickia symbiotica</name>
    <dbReference type="NCBI Taxonomy" id="863227"/>
    <lineage>
        <taxon>Bacteria</taxon>
        <taxon>Pseudomonadati</taxon>
        <taxon>Pseudomonadota</taxon>
        <taxon>Betaproteobacteria</taxon>
        <taxon>Burkholderiales</taxon>
        <taxon>Burkholderiaceae</taxon>
        <taxon>Trinickia</taxon>
    </lineage>
</organism>
<dbReference type="GO" id="GO:0005829">
    <property type="term" value="C:cytosol"/>
    <property type="evidence" value="ECO:0007669"/>
    <property type="project" value="TreeGrafter"/>
</dbReference>
<dbReference type="PANTHER" id="PTHR46797:SF1">
    <property type="entry name" value="METHYLPHOSPHONATE SYNTHASE"/>
    <property type="match status" value="1"/>
</dbReference>
<dbReference type="AlphaFoldDB" id="A0A2T3XP06"/>
<gene>
    <name evidence="3" type="ORF">C9I57_24050</name>
</gene>
<name>A0A2T3XP06_9BURK</name>
<dbReference type="InterPro" id="IPR010982">
    <property type="entry name" value="Lambda_DNA-bd_dom_sf"/>
</dbReference>
<dbReference type="Gene3D" id="1.10.260.40">
    <property type="entry name" value="lambda repressor-like DNA-binding domains"/>
    <property type="match status" value="1"/>
</dbReference>
<evidence type="ECO:0000313" key="4">
    <source>
        <dbReference type="Proteomes" id="UP000240638"/>
    </source>
</evidence>
<reference evidence="3 4" key="1">
    <citation type="submission" date="2018-03" db="EMBL/GenBank/DDBJ databases">
        <title>Whole genome analyses suggest that Burkholderia sensu lato contains two further novel genera in the rhizoxinica-symbiotica group Mycetohabitans gen. nov., and Trinickia gen. nov.: implications for the evolution of diazotrophy and nodulation in the Burkholderiaceae.</title>
        <authorList>
            <person name="Estrada De Los Santos P."/>
            <person name="Palmer M."/>
            <person name="Chavez-Ramirez B."/>
            <person name="Steenkamp E.T."/>
            <person name="Hirsch A.M."/>
            <person name="Manyaka P."/>
            <person name="Maluk M."/>
            <person name="Lafos M."/>
            <person name="Crook M."/>
            <person name="Gross E."/>
            <person name="Simon M.F."/>
            <person name="Bueno Dos Reis Junior F."/>
            <person name="Poole P.S."/>
            <person name="Venter S.N."/>
            <person name="James E.K."/>
        </authorList>
    </citation>
    <scope>NUCLEOTIDE SEQUENCE [LARGE SCALE GENOMIC DNA]</scope>
    <source>
        <strain evidence="3 4">JPY-366</strain>
    </source>
</reference>
<dbReference type="InterPro" id="IPR050807">
    <property type="entry name" value="TransReg_Diox_bact_type"/>
</dbReference>
<dbReference type="Proteomes" id="UP000240638">
    <property type="component" value="Unassembled WGS sequence"/>
</dbReference>
<dbReference type="SUPFAM" id="SSF47413">
    <property type="entry name" value="lambda repressor-like DNA-binding domains"/>
    <property type="match status" value="1"/>
</dbReference>
<dbReference type="CDD" id="cd00093">
    <property type="entry name" value="HTH_XRE"/>
    <property type="match status" value="1"/>
</dbReference>
<proteinExistence type="predicted"/>
<dbReference type="EMBL" id="PYUC01000013">
    <property type="protein sequence ID" value="PTB18256.1"/>
    <property type="molecule type" value="Genomic_DNA"/>
</dbReference>
<evidence type="ECO:0000259" key="2">
    <source>
        <dbReference type="PROSITE" id="PS50943"/>
    </source>
</evidence>
<accession>A0A2T3XP06</accession>
<dbReference type="RefSeq" id="WP_107153100.1">
    <property type="nucleotide sequence ID" value="NZ_PYUC01000013.1"/>
</dbReference>
<protein>
    <submittedName>
        <fullName evidence="3">Transcriptional regulator</fullName>
    </submittedName>
</protein>
<dbReference type="PANTHER" id="PTHR46797">
    <property type="entry name" value="HTH-TYPE TRANSCRIPTIONAL REGULATOR"/>
    <property type="match status" value="1"/>
</dbReference>
<dbReference type="GO" id="GO:0003677">
    <property type="term" value="F:DNA binding"/>
    <property type="evidence" value="ECO:0007669"/>
    <property type="project" value="UniProtKB-KW"/>
</dbReference>
<sequence length="97" mass="10539">MKSGARTKDKRTPVATAIGKRIKICRVEAELTQEQLAHEALIDRSYVSAIERGVGNPSIETLANLCYVMGITLSKLFEPLDISLKPTGDRRASPGGK</sequence>